<sequence length="565" mass="62753">MKPTTKQSFGRQANVQKLGLGALLGCLLLLLPVALLSLTKSSSHHYFFPISSLQLSTVDEAAVSKQTPGANLTSLSLPLKAIHDRTDSVANQTTLSLPLKGTKEQTDTVADEKDAETNASLTQAPSGKQSQDQVTSEELVYQASSSQKPSEQQARNQTSEEEAHQVSSEKLEKINQATPVPKSELICDRSEPRSDTCSMSGDVRVLGRSSTILLASPSSANSTTLKIRPYARKWEAPVMATIKELSLKPAPEHSTRTPGCSVNHSVPAVVFSTGGFLGNAFHDFSDVLVPLFATSRQYRGEVQFLAADFNPKWVDRYRHILKQLSRYRVVDMDADDEVRCFPEAHIGLRSHRVLGMDPSKTPNGYSMLDFKRMLRASYSLNRASARKIGRRSKKKPRLLVILRNGSRSLINAKEVIRTARDIGYKVVTTAPEDTEDLARFAQVVNSCDAMMGVHGAGLANMVFLPTNASVIQIIPWGGLRWACRHDFGEPAPDMGLNYVEYEIREEESSLIEEYPRDHAVFTDPESIQKQGWNVLWSIFLHKQKVKLDVGRFREVLLEVYQSLKQ</sequence>
<dbReference type="InterPro" id="IPR007657">
    <property type="entry name" value="Glycosyltransferase_61"/>
</dbReference>
<evidence type="ECO:0000256" key="4">
    <source>
        <dbReference type="ARBA" id="ARBA00022679"/>
    </source>
</evidence>
<dbReference type="GO" id="GO:0016763">
    <property type="term" value="F:pentosyltransferase activity"/>
    <property type="evidence" value="ECO:0007669"/>
    <property type="project" value="UniProtKB-ARBA"/>
</dbReference>
<keyword evidence="3" id="KW-0328">Glycosyltransferase</keyword>
<dbReference type="PANTHER" id="PTHR20961">
    <property type="entry name" value="GLYCOSYLTRANSFERASE"/>
    <property type="match status" value="1"/>
</dbReference>
<comment type="subcellular location">
    <subcellularLocation>
        <location evidence="1">Golgi apparatus membrane</location>
        <topology evidence="1">Single-pass type II membrane protein</topology>
    </subcellularLocation>
</comment>
<dbReference type="GO" id="GO:0000139">
    <property type="term" value="C:Golgi membrane"/>
    <property type="evidence" value="ECO:0007669"/>
    <property type="project" value="UniProtKB-SubCell"/>
</dbReference>
<feature type="compositionally biased region" description="Basic and acidic residues" evidence="6">
    <location>
        <begin position="161"/>
        <end position="173"/>
    </location>
</feature>
<dbReference type="Proteomes" id="UP001140949">
    <property type="component" value="Unassembled WGS sequence"/>
</dbReference>
<evidence type="ECO:0000259" key="7">
    <source>
        <dbReference type="Pfam" id="PF04577"/>
    </source>
</evidence>
<dbReference type="AlphaFoldDB" id="A0AAX6F1I0"/>
<comment type="pathway">
    <text evidence="2">Glycan metabolism.</text>
</comment>
<evidence type="ECO:0000256" key="3">
    <source>
        <dbReference type="ARBA" id="ARBA00022676"/>
    </source>
</evidence>
<feature type="compositionally biased region" description="Basic and acidic residues" evidence="6">
    <location>
        <begin position="185"/>
        <end position="194"/>
    </location>
</feature>
<dbReference type="EMBL" id="JANAVB010032616">
    <property type="protein sequence ID" value="KAJ6810270.1"/>
    <property type="molecule type" value="Genomic_DNA"/>
</dbReference>
<evidence type="ECO:0000256" key="6">
    <source>
        <dbReference type="SAM" id="MobiDB-lite"/>
    </source>
</evidence>
<evidence type="ECO:0000313" key="9">
    <source>
        <dbReference type="Proteomes" id="UP001140949"/>
    </source>
</evidence>
<feature type="region of interest" description="Disordered" evidence="6">
    <location>
        <begin position="93"/>
        <end position="199"/>
    </location>
</feature>
<protein>
    <recommendedName>
        <fullName evidence="7">Glycosyltransferase 61 catalytic domain-containing protein</fullName>
    </recommendedName>
</protein>
<dbReference type="InterPro" id="IPR049625">
    <property type="entry name" value="Glyco_transf_61_cat"/>
</dbReference>
<accession>A0AAX6F1I0</accession>
<comment type="caution">
    <text evidence="8">The sequence shown here is derived from an EMBL/GenBank/DDBJ whole genome shotgun (WGS) entry which is preliminary data.</text>
</comment>
<proteinExistence type="predicted"/>
<keyword evidence="4" id="KW-0808">Transferase</keyword>
<name>A0AAX6F1I0_IRIPA</name>
<feature type="compositionally biased region" description="Basic and acidic residues" evidence="6">
    <location>
        <begin position="101"/>
        <end position="116"/>
    </location>
</feature>
<gene>
    <name evidence="8" type="ORF">M6B38_158620</name>
</gene>
<feature type="compositionally biased region" description="Polar residues" evidence="6">
    <location>
        <begin position="117"/>
        <end position="157"/>
    </location>
</feature>
<feature type="domain" description="Glycosyltransferase 61 catalytic" evidence="7">
    <location>
        <begin position="380"/>
        <end position="471"/>
    </location>
</feature>
<evidence type="ECO:0000256" key="2">
    <source>
        <dbReference type="ARBA" id="ARBA00004881"/>
    </source>
</evidence>
<keyword evidence="9" id="KW-1185">Reference proteome</keyword>
<evidence type="ECO:0000256" key="5">
    <source>
        <dbReference type="ARBA" id="ARBA00023180"/>
    </source>
</evidence>
<evidence type="ECO:0000313" key="8">
    <source>
        <dbReference type="EMBL" id="KAJ6810270.1"/>
    </source>
</evidence>
<organism evidence="8 9">
    <name type="scientific">Iris pallida</name>
    <name type="common">Sweet iris</name>
    <dbReference type="NCBI Taxonomy" id="29817"/>
    <lineage>
        <taxon>Eukaryota</taxon>
        <taxon>Viridiplantae</taxon>
        <taxon>Streptophyta</taxon>
        <taxon>Embryophyta</taxon>
        <taxon>Tracheophyta</taxon>
        <taxon>Spermatophyta</taxon>
        <taxon>Magnoliopsida</taxon>
        <taxon>Liliopsida</taxon>
        <taxon>Asparagales</taxon>
        <taxon>Iridaceae</taxon>
        <taxon>Iridoideae</taxon>
        <taxon>Irideae</taxon>
        <taxon>Iris</taxon>
    </lineage>
</organism>
<reference evidence="8" key="2">
    <citation type="submission" date="2023-04" db="EMBL/GenBank/DDBJ databases">
        <authorList>
            <person name="Bruccoleri R.E."/>
            <person name="Oakeley E.J."/>
            <person name="Faust A.-M."/>
            <person name="Dessus-Babus S."/>
            <person name="Altorfer M."/>
            <person name="Burckhardt D."/>
            <person name="Oertli M."/>
            <person name="Naumann U."/>
            <person name="Petersen F."/>
            <person name="Wong J."/>
        </authorList>
    </citation>
    <scope>NUCLEOTIDE SEQUENCE</scope>
    <source>
        <strain evidence="8">GSM-AAB239-AS_SAM_17_03QT</strain>
        <tissue evidence="8">Leaf</tissue>
    </source>
</reference>
<evidence type="ECO:0000256" key="1">
    <source>
        <dbReference type="ARBA" id="ARBA00004323"/>
    </source>
</evidence>
<reference evidence="8" key="1">
    <citation type="journal article" date="2023" name="GigaByte">
        <title>Genome assembly of the bearded iris, Iris pallida Lam.</title>
        <authorList>
            <person name="Bruccoleri R.E."/>
            <person name="Oakeley E.J."/>
            <person name="Faust A.M.E."/>
            <person name="Altorfer M."/>
            <person name="Dessus-Babus S."/>
            <person name="Burckhardt D."/>
            <person name="Oertli M."/>
            <person name="Naumann U."/>
            <person name="Petersen F."/>
            <person name="Wong J."/>
        </authorList>
    </citation>
    <scope>NUCLEOTIDE SEQUENCE</scope>
    <source>
        <strain evidence="8">GSM-AAB239-AS_SAM_17_03QT</strain>
    </source>
</reference>
<dbReference type="Pfam" id="PF04577">
    <property type="entry name" value="Glyco_transf_61"/>
    <property type="match status" value="1"/>
</dbReference>
<keyword evidence="5" id="KW-0325">Glycoprotein</keyword>
<dbReference type="PANTHER" id="PTHR20961:SF5">
    <property type="entry name" value="GLYCOSYLTRANSFERASE-RELATED"/>
    <property type="match status" value="1"/>
</dbReference>